<dbReference type="InterPro" id="IPR020904">
    <property type="entry name" value="Sc_DH/Rdtase_CS"/>
</dbReference>
<dbReference type="CDD" id="cd05233">
    <property type="entry name" value="SDR_c"/>
    <property type="match status" value="1"/>
</dbReference>
<dbReference type="OrthoDB" id="9803333at2"/>
<evidence type="ECO:0000256" key="2">
    <source>
        <dbReference type="ARBA" id="ARBA00023002"/>
    </source>
</evidence>
<evidence type="ECO:0000313" key="4">
    <source>
        <dbReference type="EMBL" id="KMW15004.1"/>
    </source>
</evidence>
<dbReference type="Gene3D" id="3.40.50.720">
    <property type="entry name" value="NAD(P)-binding Rossmann-like Domain"/>
    <property type="match status" value="1"/>
</dbReference>
<organism evidence="4 5">
    <name type="scientific">[Clostridium] citroniae WAL-19142</name>
    <dbReference type="NCBI Taxonomy" id="742734"/>
    <lineage>
        <taxon>Bacteria</taxon>
        <taxon>Bacillati</taxon>
        <taxon>Bacillota</taxon>
        <taxon>Clostridia</taxon>
        <taxon>Lachnospirales</taxon>
        <taxon>Lachnospiraceae</taxon>
        <taxon>Enterocloster</taxon>
    </lineage>
</organism>
<comment type="caution">
    <text evidence="4">The sequence shown here is derived from an EMBL/GenBank/DDBJ whole genome shotgun (WGS) entry which is preliminary data.</text>
</comment>
<dbReference type="InterPro" id="IPR036291">
    <property type="entry name" value="NAD(P)-bd_dom_sf"/>
</dbReference>
<sequence>MKDVEVKSLKGKTILVTGSGKGLGSAIAVEAARQGAKVAVHYRSSEKNAYQVFEEVRAFGQDCTLIRADLSIPEEAERLYQETVRALGEIDILVNNAALQYNLDFSGYDAAKIRTIFQVNLGGYLRMSQRVLSPMRQKGWGRIIHISSVHAKRPTTFDFCYSMTKGAIKMLTRELALECGGTGITVNSLELGAVEIGVKSGNPQSVITGEQAGLKPLFPYRPERPWGRIIQPEQVAPAVMFLASEGADCINGAALRLDDAAMLL</sequence>
<comment type="similarity">
    <text evidence="1 3">Belongs to the short-chain dehydrogenases/reductases (SDR) family.</text>
</comment>
<dbReference type="SUPFAM" id="SSF51735">
    <property type="entry name" value="NAD(P)-binding Rossmann-fold domains"/>
    <property type="match status" value="1"/>
</dbReference>
<gene>
    <name evidence="4" type="ORF">HMPREF9470_04664</name>
</gene>
<dbReference type="PANTHER" id="PTHR43639">
    <property type="entry name" value="OXIDOREDUCTASE, SHORT-CHAIN DEHYDROGENASE/REDUCTASE FAMILY (AFU_ORTHOLOGUE AFUA_5G02870)"/>
    <property type="match status" value="1"/>
</dbReference>
<dbReference type="PATRIC" id="fig|742734.4.peg.4998"/>
<dbReference type="Pfam" id="PF00106">
    <property type="entry name" value="adh_short"/>
    <property type="match status" value="1"/>
</dbReference>
<dbReference type="AlphaFoldDB" id="A0A0J9BS91"/>
<dbReference type="GO" id="GO:0008206">
    <property type="term" value="P:bile acid metabolic process"/>
    <property type="evidence" value="ECO:0007669"/>
    <property type="project" value="UniProtKB-ARBA"/>
</dbReference>
<name>A0A0J9BS91_9FIRM</name>
<dbReference type="GeneID" id="93164012"/>
<proteinExistence type="inferred from homology"/>
<evidence type="ECO:0000256" key="3">
    <source>
        <dbReference type="RuleBase" id="RU000363"/>
    </source>
</evidence>
<dbReference type="GO" id="GO:0016491">
    <property type="term" value="F:oxidoreductase activity"/>
    <property type="evidence" value="ECO:0007669"/>
    <property type="project" value="UniProtKB-KW"/>
</dbReference>
<dbReference type="Proteomes" id="UP000037392">
    <property type="component" value="Unassembled WGS sequence"/>
</dbReference>
<protein>
    <recommendedName>
        <fullName evidence="6">Glucose 1-dehydrogenase</fullName>
    </recommendedName>
</protein>
<accession>A0A0J9BS91</accession>
<evidence type="ECO:0000313" key="5">
    <source>
        <dbReference type="Proteomes" id="UP000037392"/>
    </source>
</evidence>
<dbReference type="InterPro" id="IPR002347">
    <property type="entry name" value="SDR_fam"/>
</dbReference>
<dbReference type="EMBL" id="ADLK01000035">
    <property type="protein sequence ID" value="KMW15004.1"/>
    <property type="molecule type" value="Genomic_DNA"/>
</dbReference>
<dbReference type="PRINTS" id="PR00081">
    <property type="entry name" value="GDHRDH"/>
</dbReference>
<dbReference type="FunFam" id="3.40.50.720:FF:000084">
    <property type="entry name" value="Short-chain dehydrogenase reductase"/>
    <property type="match status" value="1"/>
</dbReference>
<dbReference type="PRINTS" id="PR00080">
    <property type="entry name" value="SDRFAMILY"/>
</dbReference>
<evidence type="ECO:0000256" key="1">
    <source>
        <dbReference type="ARBA" id="ARBA00006484"/>
    </source>
</evidence>
<keyword evidence="2" id="KW-0560">Oxidoreductase</keyword>
<evidence type="ECO:0008006" key="6">
    <source>
        <dbReference type="Google" id="ProtNLM"/>
    </source>
</evidence>
<dbReference type="PANTHER" id="PTHR43639:SF1">
    <property type="entry name" value="SHORT-CHAIN DEHYDROGENASE_REDUCTASE FAMILY PROTEIN"/>
    <property type="match status" value="1"/>
</dbReference>
<dbReference type="PROSITE" id="PS00061">
    <property type="entry name" value="ADH_SHORT"/>
    <property type="match status" value="1"/>
</dbReference>
<dbReference type="RefSeq" id="WP_007868629.1">
    <property type="nucleotide sequence ID" value="NZ_KQ235882.1"/>
</dbReference>
<reference evidence="4 5" key="1">
    <citation type="submission" date="2011-04" db="EMBL/GenBank/DDBJ databases">
        <title>The Genome Sequence of Clostridium citroniae WAL-19142.</title>
        <authorList>
            <consortium name="The Broad Institute Genome Sequencing Platform"/>
            <person name="Earl A."/>
            <person name="Ward D."/>
            <person name="Feldgarden M."/>
            <person name="Gevers D."/>
            <person name="Warren Y.A."/>
            <person name="Tyrrell K.L."/>
            <person name="Citron D.M."/>
            <person name="Goldstein E.J."/>
            <person name="Daigneault M."/>
            <person name="Allen-Vercoe E."/>
            <person name="Young S.K."/>
            <person name="Zeng Q."/>
            <person name="Gargeya S."/>
            <person name="Fitzgerald M."/>
            <person name="Haas B."/>
            <person name="Abouelleil A."/>
            <person name="Alvarado L."/>
            <person name="Arachchi H.M."/>
            <person name="Berlin A."/>
            <person name="Brown A."/>
            <person name="Chapman S.B."/>
            <person name="Chen Z."/>
            <person name="Dunbar C."/>
            <person name="Freedman E."/>
            <person name="Gearin G."/>
            <person name="Gellesch M."/>
            <person name="Goldberg J."/>
            <person name="Griggs A."/>
            <person name="Gujja S."/>
            <person name="Heilman E.R."/>
            <person name="Heiman D."/>
            <person name="Howarth C."/>
            <person name="Larson L."/>
            <person name="Lui A."/>
            <person name="MacDonald P.J."/>
            <person name="Mehta T."/>
            <person name="Montmayeur A."/>
            <person name="Murphy C."/>
            <person name="Neiman D."/>
            <person name="Pearson M."/>
            <person name="Priest M."/>
            <person name="Roberts A."/>
            <person name="Saif S."/>
            <person name="Shea T."/>
            <person name="Shenoy N."/>
            <person name="Sisk P."/>
            <person name="Stolte C."/>
            <person name="Sykes S."/>
            <person name="White J."/>
            <person name="Yandava C."/>
            <person name="Wortman J."/>
            <person name="Nusbaum C."/>
            <person name="Birren B."/>
        </authorList>
    </citation>
    <scope>NUCLEOTIDE SEQUENCE [LARGE SCALE GENOMIC DNA]</scope>
    <source>
        <strain evidence="4 5">WAL-19142</strain>
    </source>
</reference>